<name>A0ABN7UYN2_GIGMA</name>
<accession>A0ABN7UYN2</accession>
<proteinExistence type="predicted"/>
<protein>
    <submittedName>
        <fullName evidence="1">40121_t:CDS:1</fullName>
    </submittedName>
</protein>
<comment type="caution">
    <text evidence="1">The sequence shown here is derived from an EMBL/GenBank/DDBJ whole genome shotgun (WGS) entry which is preliminary data.</text>
</comment>
<organism evidence="1 2">
    <name type="scientific">Gigaspora margarita</name>
    <dbReference type="NCBI Taxonomy" id="4874"/>
    <lineage>
        <taxon>Eukaryota</taxon>
        <taxon>Fungi</taxon>
        <taxon>Fungi incertae sedis</taxon>
        <taxon>Mucoromycota</taxon>
        <taxon>Glomeromycotina</taxon>
        <taxon>Glomeromycetes</taxon>
        <taxon>Diversisporales</taxon>
        <taxon>Gigasporaceae</taxon>
        <taxon>Gigaspora</taxon>
    </lineage>
</organism>
<gene>
    <name evidence="1" type="ORF">GMARGA_LOCUS11447</name>
</gene>
<dbReference type="EMBL" id="CAJVQB010006705">
    <property type="protein sequence ID" value="CAG8689978.1"/>
    <property type="molecule type" value="Genomic_DNA"/>
</dbReference>
<keyword evidence="2" id="KW-1185">Reference proteome</keyword>
<reference evidence="1 2" key="1">
    <citation type="submission" date="2021-06" db="EMBL/GenBank/DDBJ databases">
        <authorList>
            <person name="Kallberg Y."/>
            <person name="Tangrot J."/>
            <person name="Rosling A."/>
        </authorList>
    </citation>
    <scope>NUCLEOTIDE SEQUENCE [LARGE SCALE GENOMIC DNA]</scope>
    <source>
        <strain evidence="1 2">120-4 pot B 10/14</strain>
    </source>
</reference>
<sequence length="98" mass="11755">MSKEQLKKLNQDIDEELIRDLEYKNDLHEQKVYYSGTSNNEDGEIYKNPWINETSKRWIQIDNSALYLTDISTDSNKEELKERPGKKRFEVPIIKLEY</sequence>
<evidence type="ECO:0000313" key="2">
    <source>
        <dbReference type="Proteomes" id="UP000789901"/>
    </source>
</evidence>
<dbReference type="Proteomes" id="UP000789901">
    <property type="component" value="Unassembled WGS sequence"/>
</dbReference>
<evidence type="ECO:0000313" key="1">
    <source>
        <dbReference type="EMBL" id="CAG8689978.1"/>
    </source>
</evidence>